<dbReference type="SUPFAM" id="SSF49842">
    <property type="entry name" value="TNF-like"/>
    <property type="match status" value="1"/>
</dbReference>
<dbReference type="Gene3D" id="2.60.120.40">
    <property type="match status" value="1"/>
</dbReference>
<dbReference type="EMBL" id="JAAGKO020000040">
    <property type="protein sequence ID" value="MDI5965712.1"/>
    <property type="molecule type" value="Genomic_DNA"/>
</dbReference>
<name>A0ABT6W4M5_9ACTN</name>
<dbReference type="Proteomes" id="UP001156398">
    <property type="component" value="Unassembled WGS sequence"/>
</dbReference>
<organism evidence="1 2">
    <name type="scientific">Streptantibioticus silvisoli</name>
    <dbReference type="NCBI Taxonomy" id="2705255"/>
    <lineage>
        <taxon>Bacteria</taxon>
        <taxon>Bacillati</taxon>
        <taxon>Actinomycetota</taxon>
        <taxon>Actinomycetes</taxon>
        <taxon>Kitasatosporales</taxon>
        <taxon>Streptomycetaceae</taxon>
        <taxon>Streptantibioticus</taxon>
    </lineage>
</organism>
<evidence type="ECO:0000313" key="1">
    <source>
        <dbReference type="EMBL" id="MDI5965712.1"/>
    </source>
</evidence>
<reference evidence="1 2" key="1">
    <citation type="submission" date="2023-05" db="EMBL/GenBank/DDBJ databases">
        <title>Streptantibioticus silvisoli sp. nov., acidotolerant actinomycetes 1 from pine litter.</title>
        <authorList>
            <person name="Swiecimska M."/>
            <person name="Golinska P."/>
            <person name="Sangal V."/>
            <person name="Wachnowicz B."/>
            <person name="Goodfellow M."/>
        </authorList>
    </citation>
    <scope>NUCLEOTIDE SEQUENCE [LARGE SCALE GENOMIC DNA]</scope>
    <source>
        <strain evidence="1 2">SL54</strain>
    </source>
</reference>
<dbReference type="InterPro" id="IPR008983">
    <property type="entry name" value="Tumour_necrosis_fac-like_dom"/>
</dbReference>
<accession>A0ABT6W4M5</accession>
<proteinExistence type="predicted"/>
<sequence length="185" mass="19214">MGRTAPLAATEAPGNYITSALWNAQVQATLQWMFGTGSNGVPRFKGYATVAQSVATGTTNVSILLDSEVYDSDGGHSTTTQTSRYTVQVAGTYLIHALGGFVSNTTGTRELGIMVNGVSIIGSTTQAGPPSTGNSWVGSMLTATQLNVGDYVEMQMWQSSGSTLATATTATTAFGPMLALQWISN</sequence>
<evidence type="ECO:0000313" key="2">
    <source>
        <dbReference type="Proteomes" id="UP001156398"/>
    </source>
</evidence>
<comment type="caution">
    <text evidence="1">The sequence shown here is derived from an EMBL/GenBank/DDBJ whole genome shotgun (WGS) entry which is preliminary data.</text>
</comment>
<gene>
    <name evidence="1" type="ORF">POF43_023800</name>
</gene>
<dbReference type="RefSeq" id="WP_271323122.1">
    <property type="nucleotide sequence ID" value="NZ_JAAGKO020000040.1"/>
</dbReference>
<evidence type="ECO:0008006" key="3">
    <source>
        <dbReference type="Google" id="ProtNLM"/>
    </source>
</evidence>
<keyword evidence="2" id="KW-1185">Reference proteome</keyword>
<protein>
    <recommendedName>
        <fullName evidence="3">C1q domain-containing protein</fullName>
    </recommendedName>
</protein>